<accession>A0A1F5T479</accession>
<dbReference type="EMBL" id="MFGJ01000001">
    <property type="protein sequence ID" value="OGF33523.1"/>
    <property type="molecule type" value="Genomic_DNA"/>
</dbReference>
<dbReference type="STRING" id="1798002.A2478_02465"/>
<name>A0A1F5T479_9BACT</name>
<dbReference type="AlphaFoldDB" id="A0A1F5T479"/>
<sequence>MLRRVPPDLPSSRLRQASPEAIKLNSVENELQDIKGVAGREKGTKKRWGGKWRICFFMFNGLVACRTALDPGLYHLW</sequence>
<dbReference type="Proteomes" id="UP000179001">
    <property type="component" value="Unassembled WGS sequence"/>
</dbReference>
<reference evidence="1 2" key="1">
    <citation type="journal article" date="2016" name="Nat. Commun.">
        <title>Thousands of microbial genomes shed light on interconnected biogeochemical processes in an aquifer system.</title>
        <authorList>
            <person name="Anantharaman K."/>
            <person name="Brown C.T."/>
            <person name="Hug L.A."/>
            <person name="Sharon I."/>
            <person name="Castelle C.J."/>
            <person name="Probst A.J."/>
            <person name="Thomas B.C."/>
            <person name="Singh A."/>
            <person name="Wilkins M.J."/>
            <person name="Karaoz U."/>
            <person name="Brodie E.L."/>
            <person name="Williams K.H."/>
            <person name="Hubbard S.S."/>
            <person name="Banfield J.F."/>
        </authorList>
    </citation>
    <scope>NUCLEOTIDE SEQUENCE [LARGE SCALE GENOMIC DNA]</scope>
</reference>
<comment type="caution">
    <text evidence="1">The sequence shown here is derived from an EMBL/GenBank/DDBJ whole genome shotgun (WGS) entry which is preliminary data.</text>
</comment>
<evidence type="ECO:0000313" key="2">
    <source>
        <dbReference type="Proteomes" id="UP000179001"/>
    </source>
</evidence>
<proteinExistence type="predicted"/>
<evidence type="ECO:0000313" key="1">
    <source>
        <dbReference type="EMBL" id="OGF33523.1"/>
    </source>
</evidence>
<gene>
    <name evidence="1" type="ORF">A2478_02465</name>
</gene>
<protein>
    <submittedName>
        <fullName evidence="1">Uncharacterized protein</fullName>
    </submittedName>
</protein>
<organism evidence="1 2">
    <name type="scientific">Candidatus Falkowbacteria bacterium RIFOXYC2_FULL_36_12</name>
    <dbReference type="NCBI Taxonomy" id="1798002"/>
    <lineage>
        <taxon>Bacteria</taxon>
        <taxon>Candidatus Falkowiibacteriota</taxon>
    </lineage>
</organism>